<dbReference type="Proteomes" id="UP000613401">
    <property type="component" value="Unassembled WGS sequence"/>
</dbReference>
<comment type="caution">
    <text evidence="1">The sequence shown here is derived from an EMBL/GenBank/DDBJ whole genome shotgun (WGS) entry which is preliminary data.</text>
</comment>
<protein>
    <submittedName>
        <fullName evidence="1">Uncharacterized protein</fullName>
    </submittedName>
</protein>
<dbReference type="GeneID" id="69012363"/>
<reference evidence="1" key="1">
    <citation type="journal article" date="2020" name="Phytopathology">
        <title>Genome sequence and comparative analysis of Colletotrichum gloeosporioides isolated from Liriodendron leaves.</title>
        <authorList>
            <person name="Fu F.F."/>
            <person name="Hao Z."/>
            <person name="Wang P."/>
            <person name="Lu Y."/>
            <person name="Xue L.J."/>
            <person name="Wei G."/>
            <person name="Tian Y."/>
            <person name="Baishi H."/>
            <person name="Xu H."/>
            <person name="Shi J."/>
            <person name="Cheng T."/>
            <person name="Wang G."/>
            <person name="Yi Y."/>
            <person name="Chen J."/>
        </authorList>
    </citation>
    <scope>NUCLEOTIDE SEQUENCE</scope>
    <source>
        <strain evidence="1">Lc1</strain>
    </source>
</reference>
<proteinExistence type="predicted"/>
<dbReference type="EMBL" id="WVTB01000116">
    <property type="protein sequence ID" value="KAF3797458.1"/>
    <property type="molecule type" value="Genomic_DNA"/>
</dbReference>
<dbReference type="AlphaFoldDB" id="A0A8H4C4S4"/>
<gene>
    <name evidence="1" type="ORF">GCG54_00005211</name>
</gene>
<keyword evidence="2" id="KW-1185">Reference proteome</keyword>
<organism evidence="1 2">
    <name type="scientific">Colletotrichum gloeosporioides</name>
    <name type="common">Anthracnose fungus</name>
    <name type="synonym">Glomerella cingulata</name>
    <dbReference type="NCBI Taxonomy" id="474922"/>
    <lineage>
        <taxon>Eukaryota</taxon>
        <taxon>Fungi</taxon>
        <taxon>Dikarya</taxon>
        <taxon>Ascomycota</taxon>
        <taxon>Pezizomycotina</taxon>
        <taxon>Sordariomycetes</taxon>
        <taxon>Hypocreomycetidae</taxon>
        <taxon>Glomerellales</taxon>
        <taxon>Glomerellaceae</taxon>
        <taxon>Colletotrichum</taxon>
        <taxon>Colletotrichum gloeosporioides species complex</taxon>
    </lineage>
</organism>
<dbReference type="RefSeq" id="XP_045256622.1">
    <property type="nucleotide sequence ID" value="XM_045405239.1"/>
</dbReference>
<reference evidence="1" key="2">
    <citation type="submission" date="2020-03" db="EMBL/GenBank/DDBJ databases">
        <authorList>
            <person name="Fu F.-F."/>
            <person name="Chen J."/>
        </authorList>
    </citation>
    <scope>NUCLEOTIDE SEQUENCE</scope>
    <source>
        <strain evidence="1">Lc1</strain>
    </source>
</reference>
<sequence>MSWTVYEDLAEPGGDIVLVPETGLTKRFATQLGFTKTRADPAVDPADVNQAPNNLLADALLKDGEPDEVPVRDVLPFPNTAGWDTFANVQTNNTLTVRADTRTWNHFPLEFQEKDILGDPEYRNWTYDGLLGRWRPGSRKVFRRGSDGQDWVESIAFAENLSRQESGSGSVIVHPTYFNLPCFNYQAYTVRDLRELSHQKMFSEYTADWTTRAEVMVNQTIANGPLELVNTVIDSMKANNFTPTGLLANVLVRKPESREIVGLIGSGYALRLLLADRTDEFVLFLTFTNITARTITAEVAFLGGSVPSETRVKWRVPAGESLGKVTVNGAPADEVMGEDVVLRMGADVKNVTVLGNF</sequence>
<name>A0A8H4C4S4_COLGL</name>
<evidence type="ECO:0000313" key="2">
    <source>
        <dbReference type="Proteomes" id="UP000613401"/>
    </source>
</evidence>
<evidence type="ECO:0000313" key="1">
    <source>
        <dbReference type="EMBL" id="KAF3797458.1"/>
    </source>
</evidence>
<accession>A0A8H4C4S4</accession>